<evidence type="ECO:0000256" key="1">
    <source>
        <dbReference type="SAM" id="MobiDB-lite"/>
    </source>
</evidence>
<sequence length="62" mass="6484">MLVVAGGTGWATARALPEDRARRRFPGRSAHLFLGARTGGAVDDEPAPTRPESRSPGSGWPG</sequence>
<evidence type="ECO:0000313" key="3">
    <source>
        <dbReference type="Proteomes" id="UP000656732"/>
    </source>
</evidence>
<dbReference type="InterPro" id="IPR039261">
    <property type="entry name" value="FNR_nucleotide-bd"/>
</dbReference>
<feature type="region of interest" description="Disordered" evidence="1">
    <location>
        <begin position="30"/>
        <end position="62"/>
    </location>
</feature>
<evidence type="ECO:0000313" key="2">
    <source>
        <dbReference type="EMBL" id="GGQ90912.1"/>
    </source>
</evidence>
<dbReference type="SUPFAM" id="SSF52343">
    <property type="entry name" value="Ferredoxin reductase-like, C-terminal NADP-linked domain"/>
    <property type="match status" value="1"/>
</dbReference>
<proteinExistence type="predicted"/>
<gene>
    <name evidence="2" type="ORF">GCM10010280_43190</name>
</gene>
<accession>A0A918BVI5</accession>
<name>A0A918BVI5_9ACTN</name>
<dbReference type="Proteomes" id="UP000656732">
    <property type="component" value="Unassembled WGS sequence"/>
</dbReference>
<keyword evidence="3" id="KW-1185">Reference proteome</keyword>
<organism evidence="2 3">
    <name type="scientific">Streptomyces pilosus</name>
    <dbReference type="NCBI Taxonomy" id="28893"/>
    <lineage>
        <taxon>Bacteria</taxon>
        <taxon>Bacillati</taxon>
        <taxon>Actinomycetota</taxon>
        <taxon>Actinomycetes</taxon>
        <taxon>Kitasatosporales</taxon>
        <taxon>Streptomycetaceae</taxon>
        <taxon>Streptomyces</taxon>
    </lineage>
</organism>
<reference evidence="2" key="1">
    <citation type="journal article" date="2014" name="Int. J. Syst. Evol. Microbiol.">
        <title>Complete genome sequence of Corynebacterium casei LMG S-19264T (=DSM 44701T), isolated from a smear-ripened cheese.</title>
        <authorList>
            <consortium name="US DOE Joint Genome Institute (JGI-PGF)"/>
            <person name="Walter F."/>
            <person name="Albersmeier A."/>
            <person name="Kalinowski J."/>
            <person name="Ruckert C."/>
        </authorList>
    </citation>
    <scope>NUCLEOTIDE SEQUENCE</scope>
    <source>
        <strain evidence="2">JCM 4403</strain>
    </source>
</reference>
<dbReference type="RefSeq" id="WP_189559602.1">
    <property type="nucleotide sequence ID" value="NZ_BMTU01000008.1"/>
</dbReference>
<dbReference type="EMBL" id="BMTU01000008">
    <property type="protein sequence ID" value="GGQ90912.1"/>
    <property type="molecule type" value="Genomic_DNA"/>
</dbReference>
<dbReference type="AlphaFoldDB" id="A0A918BVI5"/>
<reference evidence="2" key="2">
    <citation type="submission" date="2020-09" db="EMBL/GenBank/DDBJ databases">
        <authorList>
            <person name="Sun Q."/>
            <person name="Ohkuma M."/>
        </authorList>
    </citation>
    <scope>NUCLEOTIDE SEQUENCE</scope>
    <source>
        <strain evidence="2">JCM 4403</strain>
    </source>
</reference>
<comment type="caution">
    <text evidence="2">The sequence shown here is derived from an EMBL/GenBank/DDBJ whole genome shotgun (WGS) entry which is preliminary data.</text>
</comment>
<protein>
    <submittedName>
        <fullName evidence="2">Uncharacterized protein</fullName>
    </submittedName>
</protein>